<dbReference type="InterPro" id="IPR044060">
    <property type="entry name" value="Bacterial_rp_domain"/>
</dbReference>
<dbReference type="AlphaFoldDB" id="A0A6M3M026"/>
<evidence type="ECO:0000259" key="1">
    <source>
        <dbReference type="Pfam" id="PF18998"/>
    </source>
</evidence>
<evidence type="ECO:0000313" key="2">
    <source>
        <dbReference type="EMBL" id="QJA99254.1"/>
    </source>
</evidence>
<feature type="domain" description="Bacterial repeat" evidence="1">
    <location>
        <begin position="308"/>
        <end position="367"/>
    </location>
</feature>
<accession>A0A6M3M026</accession>
<name>A0A6M3M026_9ZZZZ</name>
<feature type="domain" description="Bacterial repeat" evidence="1">
    <location>
        <begin position="615"/>
        <end position="674"/>
    </location>
</feature>
<reference evidence="2" key="1">
    <citation type="submission" date="2020-03" db="EMBL/GenBank/DDBJ databases">
        <title>The deep terrestrial virosphere.</title>
        <authorList>
            <person name="Holmfeldt K."/>
            <person name="Nilsson E."/>
            <person name="Simone D."/>
            <person name="Lopez-Fernandez M."/>
            <person name="Wu X."/>
            <person name="de Brujin I."/>
            <person name="Lundin D."/>
            <person name="Andersson A."/>
            <person name="Bertilsson S."/>
            <person name="Dopson M."/>
        </authorList>
    </citation>
    <scope>NUCLEOTIDE SEQUENCE</scope>
    <source>
        <strain evidence="2">MM171A01235</strain>
    </source>
</reference>
<dbReference type="EMBL" id="MT143638">
    <property type="protein sequence ID" value="QJA99254.1"/>
    <property type="molecule type" value="Genomic_DNA"/>
</dbReference>
<dbReference type="Pfam" id="PF18998">
    <property type="entry name" value="Flg_new_2"/>
    <property type="match status" value="3"/>
</dbReference>
<feature type="domain" description="Bacterial repeat" evidence="1">
    <location>
        <begin position="405"/>
        <end position="462"/>
    </location>
</feature>
<proteinExistence type="predicted"/>
<sequence>MPALNEVGPPIATPGGIFFTLKDITFTPVSPREKEPFTVKGKIALFGMPFLAPVWVVAKVTYPERWWEEMIPIIGSPTVGEGQLTVGGNFEITFPKGFNREGEFTLRVEVHGGPTYTIDRTTIPPFPPLASEETTFIVAGEVPPEEAGFRNFRILAYSKNGGEPVTPPGVLEVGVSDRIRVKLGFDHRNFAVDGEIHAAVWQKTLLDPHDEVLNNDKFFNVPASIDWKSYEESIDILITSEIKAGNYGLYAKIMGITGADIFTEYLENVINITTEELQTLEIDITPVGAGYVTTAPDPEVGANHFTDGSTGDFRYDQKVMVEAHPNEGYRFDHWSDEIEGGVSYNNPEYVAGTMTEHRAVKAHFRSIEVPEELQTLEVDITPVGAGYVMTTPAPEVGDNYFTNGVTGQFLYGERVKVTAHANPGYEFEKWSDEIEGGVSYNNPEYVAGTMTEHKAVKAHFREIVEYKGTITRLELKYNATQKPIPVTDIPQGSSGQVHVWGRNDTSEWQEMGISISVRRPDGSYVQYSDISGGHCPGCDHEFISDRFDLQALGEYRISAFLWMNEKQVDNYEGPLCTVISLVEELETLEVDITPSGTGYVTTEPAPEVGTNYFVDGTTGQFKYGETVRVTAHANPGYEFDHWSDEIEGGVSYNNPEYVAGTMTEHKAVKAHFREVAVVPELGNFTFYAINMPPLYHIESWMVRWWDNGKYYDSNWESPTNPVVVHNAPLEGKIEAWIWTGTGDPIKYGPTSRYTLRDGGVYSYDISAGILYTR</sequence>
<protein>
    <recommendedName>
        <fullName evidence="1">Bacterial repeat domain-containing protein</fullName>
    </recommendedName>
</protein>
<gene>
    <name evidence="2" type="ORF">MM171A01235_0011</name>
</gene>
<organism evidence="2">
    <name type="scientific">viral metagenome</name>
    <dbReference type="NCBI Taxonomy" id="1070528"/>
    <lineage>
        <taxon>unclassified sequences</taxon>
        <taxon>metagenomes</taxon>
        <taxon>organismal metagenomes</taxon>
    </lineage>
</organism>